<dbReference type="Gene3D" id="3.90.1150.10">
    <property type="entry name" value="Aspartate Aminotransferase, domain 1"/>
    <property type="match status" value="1"/>
</dbReference>
<dbReference type="InterPro" id="IPR050103">
    <property type="entry name" value="Class-III_PLP-dep_AT"/>
</dbReference>
<keyword evidence="7" id="KW-1185">Reference proteome</keyword>
<feature type="binding site" evidence="5">
    <location>
        <position position="269"/>
    </location>
    <ligand>
        <name>N(2)-acetyl-L-ornithine</name>
        <dbReference type="ChEBI" id="CHEBI:57805"/>
    </ligand>
</feature>
<dbReference type="RefSeq" id="WP_094264109.1">
    <property type="nucleotide sequence ID" value="NZ_NOWF01000004.1"/>
</dbReference>
<sequence length="397" mass="42749">MTLFPTYSRNGIRPAKGEGAYLWDESGQRYLDFTSGLGVCNLGHRPPRVQAALAGQLDALWHVSNLFEIPLQEKVAARLTEMSGLSAAFFGNSGAEANEAAIKLARRYGQTKKQVKEPEVLTFQSSFHGRTLATLTATGQEKVKTGCGPYPDGFRSLPFNQFSSVKEAAGENTVAVMLEMVQGEGGVQPADPEFVRELHRFCAENEILLMVDEVQTGMGRTGSLFAFQQYGITPDVLTLAKGLGNGVPVGAMLGRADLIDFFGPGSHASTFGGNPLAMAAALSVIEELTETDTLAIARRQGLFFRDFLREKLSDSPLVREIRGRGLIWGVELSVSVAPLVQTAREKGLLVLAAGSNVLRLLPPLTVTRRQLEKATDIIAGGLAELEEVSEHESVSGI</sequence>
<dbReference type="InterPro" id="IPR005814">
    <property type="entry name" value="Aminotrans_3"/>
</dbReference>
<dbReference type="NCBIfam" id="NF002797">
    <property type="entry name" value="PRK02936.1"/>
    <property type="match status" value="1"/>
</dbReference>
<keyword evidence="4 5" id="KW-0663">Pyridoxal phosphate</keyword>
<dbReference type="AlphaFoldDB" id="A0A235B911"/>
<dbReference type="GO" id="GO:0042802">
    <property type="term" value="F:identical protein binding"/>
    <property type="evidence" value="ECO:0007669"/>
    <property type="project" value="TreeGrafter"/>
</dbReference>
<comment type="subcellular location">
    <subcellularLocation>
        <location evidence="5">Cytoplasm</location>
    </subcellularLocation>
</comment>
<evidence type="ECO:0000256" key="4">
    <source>
        <dbReference type="ARBA" id="ARBA00022898"/>
    </source>
</evidence>
<evidence type="ECO:0000256" key="1">
    <source>
        <dbReference type="ARBA" id="ARBA00022576"/>
    </source>
</evidence>
<evidence type="ECO:0000256" key="5">
    <source>
        <dbReference type="HAMAP-Rule" id="MF_01107"/>
    </source>
</evidence>
<dbReference type="Gene3D" id="3.40.640.10">
    <property type="entry name" value="Type I PLP-dependent aspartate aminotransferase-like (Major domain)"/>
    <property type="match status" value="1"/>
</dbReference>
<evidence type="ECO:0000256" key="2">
    <source>
        <dbReference type="ARBA" id="ARBA00022605"/>
    </source>
</evidence>
<dbReference type="OrthoDB" id="9807885at2"/>
<comment type="pathway">
    <text evidence="5">Amino-acid biosynthesis; L-arginine biosynthesis; N(2)-acetyl-L-ornithine from L-glutamate: step 4/4.</text>
</comment>
<accession>A0A235B911</accession>
<dbReference type="InterPro" id="IPR004636">
    <property type="entry name" value="AcOrn/SuccOrn_fam"/>
</dbReference>
<dbReference type="NCBIfam" id="NF002325">
    <property type="entry name" value="PRK01278.1"/>
    <property type="match status" value="1"/>
</dbReference>
<keyword evidence="2 5" id="KW-0028">Amino-acid biosynthesis</keyword>
<name>A0A235B911_9BACL</name>
<protein>
    <recommendedName>
        <fullName evidence="5">Acetylornithine aminotransferase</fullName>
        <shortName evidence="5">ACOAT</shortName>
        <ecNumber evidence="5">2.6.1.11</ecNumber>
    </recommendedName>
</protein>
<dbReference type="Pfam" id="PF00202">
    <property type="entry name" value="Aminotran_3"/>
    <property type="match status" value="1"/>
</dbReference>
<comment type="caution">
    <text evidence="6">The sequence shown here is derived from an EMBL/GenBank/DDBJ whole genome shotgun (WGS) entry which is preliminary data.</text>
</comment>
<dbReference type="EMBL" id="NOWF01000004">
    <property type="protein sequence ID" value="OYD08075.1"/>
    <property type="molecule type" value="Genomic_DNA"/>
</dbReference>
<evidence type="ECO:0000313" key="7">
    <source>
        <dbReference type="Proteomes" id="UP000215459"/>
    </source>
</evidence>
<comment type="similarity">
    <text evidence="5">Belongs to the class-III pyridoxal-phosphate-dependent aminotransferase family. ArgD subfamily.</text>
</comment>
<dbReference type="GO" id="GO:0003992">
    <property type="term" value="F:N2-acetyl-L-ornithine:2-oxoglutarate 5-aminotransferase activity"/>
    <property type="evidence" value="ECO:0007669"/>
    <property type="project" value="UniProtKB-UniRule"/>
</dbReference>
<dbReference type="FunFam" id="3.40.640.10:FF:000004">
    <property type="entry name" value="Acetylornithine aminotransferase"/>
    <property type="match status" value="1"/>
</dbReference>
<keyword evidence="3 5" id="KW-0808">Transferase</keyword>
<dbReference type="UniPathway" id="UPA00068">
    <property type="reaction ID" value="UER00109"/>
</dbReference>
<dbReference type="GO" id="GO:0005737">
    <property type="term" value="C:cytoplasm"/>
    <property type="evidence" value="ECO:0007669"/>
    <property type="project" value="UniProtKB-SubCell"/>
</dbReference>
<comment type="catalytic activity">
    <reaction evidence="5">
        <text>N(2)-acetyl-L-ornithine + 2-oxoglutarate = N-acetyl-L-glutamate 5-semialdehyde + L-glutamate</text>
        <dbReference type="Rhea" id="RHEA:18049"/>
        <dbReference type="ChEBI" id="CHEBI:16810"/>
        <dbReference type="ChEBI" id="CHEBI:29123"/>
        <dbReference type="ChEBI" id="CHEBI:29985"/>
        <dbReference type="ChEBI" id="CHEBI:57805"/>
        <dbReference type="EC" id="2.6.1.11"/>
    </reaction>
</comment>
<dbReference type="InterPro" id="IPR015422">
    <property type="entry name" value="PyrdxlP-dep_Trfase_small"/>
</dbReference>
<dbReference type="GO" id="GO:0030170">
    <property type="term" value="F:pyridoxal phosphate binding"/>
    <property type="evidence" value="ECO:0007669"/>
    <property type="project" value="InterPro"/>
</dbReference>
<dbReference type="SUPFAM" id="SSF53383">
    <property type="entry name" value="PLP-dependent transferases"/>
    <property type="match status" value="1"/>
</dbReference>
<dbReference type="CDD" id="cd00610">
    <property type="entry name" value="OAT_like"/>
    <property type="match status" value="1"/>
</dbReference>
<dbReference type="PANTHER" id="PTHR11986:SF79">
    <property type="entry name" value="ACETYLORNITHINE AMINOTRANSFERASE, MITOCHONDRIAL"/>
    <property type="match status" value="1"/>
</dbReference>
<gene>
    <name evidence="5" type="primary">argD</name>
    <name evidence="6" type="ORF">CHM34_08145</name>
</gene>
<dbReference type="NCBIfam" id="TIGR00707">
    <property type="entry name" value="argD"/>
    <property type="match status" value="1"/>
</dbReference>
<dbReference type="GO" id="GO:0006526">
    <property type="term" value="P:L-arginine biosynthetic process"/>
    <property type="evidence" value="ECO:0007669"/>
    <property type="project" value="UniProtKB-UniRule"/>
</dbReference>
<dbReference type="InterPro" id="IPR015424">
    <property type="entry name" value="PyrdxlP-dep_Trfase"/>
</dbReference>
<comment type="cofactor">
    <cofactor evidence="5">
        <name>pyridoxal 5'-phosphate</name>
        <dbReference type="ChEBI" id="CHEBI:597326"/>
    </cofactor>
    <text evidence="5">Binds 1 pyridoxal phosphate per subunit.</text>
</comment>
<organism evidence="6 7">
    <name type="scientific">Paludifilum halophilum</name>
    <dbReference type="NCBI Taxonomy" id="1642702"/>
    <lineage>
        <taxon>Bacteria</taxon>
        <taxon>Bacillati</taxon>
        <taxon>Bacillota</taxon>
        <taxon>Bacilli</taxon>
        <taxon>Bacillales</taxon>
        <taxon>Thermoactinomycetaceae</taxon>
        <taxon>Paludifilum</taxon>
    </lineage>
</organism>
<reference evidence="6 7" key="1">
    <citation type="submission" date="2017-07" db="EMBL/GenBank/DDBJ databases">
        <title>The genome sequence of Paludifilum halophilum highlights mechanisms for microbial adaptation to high salt environemnts.</title>
        <authorList>
            <person name="Belbahri L."/>
        </authorList>
    </citation>
    <scope>NUCLEOTIDE SEQUENCE [LARGE SCALE GENOMIC DNA]</scope>
    <source>
        <strain evidence="6 7">DSM 102817</strain>
    </source>
</reference>
<feature type="binding site" evidence="5">
    <location>
        <position position="130"/>
    </location>
    <ligand>
        <name>N(2)-acetyl-L-ornithine</name>
        <dbReference type="ChEBI" id="CHEBI:57805"/>
    </ligand>
</feature>
<comment type="subunit">
    <text evidence="5">Homodimer.</text>
</comment>
<feature type="binding site" evidence="5">
    <location>
        <begin position="94"/>
        <end position="95"/>
    </location>
    <ligand>
        <name>pyridoxal 5'-phosphate</name>
        <dbReference type="ChEBI" id="CHEBI:597326"/>
    </ligand>
</feature>
<comment type="miscellaneous">
    <text evidence="5">May also have succinyldiaminopimelate aminotransferase activity, thus carrying out the corresponding step in lysine biosynthesis.</text>
</comment>
<dbReference type="PROSITE" id="PS00600">
    <property type="entry name" value="AA_TRANSFER_CLASS_3"/>
    <property type="match status" value="1"/>
</dbReference>
<dbReference type="PANTHER" id="PTHR11986">
    <property type="entry name" value="AMINOTRANSFERASE CLASS III"/>
    <property type="match status" value="1"/>
</dbReference>
<feature type="binding site" evidence="5">
    <location>
        <begin position="212"/>
        <end position="215"/>
    </location>
    <ligand>
        <name>pyridoxal 5'-phosphate</name>
        <dbReference type="ChEBI" id="CHEBI:597326"/>
    </ligand>
</feature>
<dbReference type="PIRSF" id="PIRSF000521">
    <property type="entry name" value="Transaminase_4ab_Lys_Orn"/>
    <property type="match status" value="1"/>
</dbReference>
<dbReference type="HAMAP" id="MF_01107">
    <property type="entry name" value="ArgD_aminotrans_3"/>
    <property type="match status" value="1"/>
</dbReference>
<feature type="binding site" evidence="5">
    <location>
        <position position="270"/>
    </location>
    <ligand>
        <name>pyridoxal 5'-phosphate</name>
        <dbReference type="ChEBI" id="CHEBI:597326"/>
    </ligand>
</feature>
<feature type="modified residue" description="N6-(pyridoxal phosphate)lysine" evidence="5">
    <location>
        <position position="241"/>
    </location>
</feature>
<dbReference type="InterPro" id="IPR015421">
    <property type="entry name" value="PyrdxlP-dep_Trfase_major"/>
</dbReference>
<dbReference type="InterPro" id="IPR049704">
    <property type="entry name" value="Aminotrans_3_PPA_site"/>
</dbReference>
<keyword evidence="1 5" id="KW-0032">Aminotransferase</keyword>
<dbReference type="Proteomes" id="UP000215459">
    <property type="component" value="Unassembled WGS sequence"/>
</dbReference>
<dbReference type="EC" id="2.6.1.11" evidence="5"/>
<evidence type="ECO:0000256" key="3">
    <source>
        <dbReference type="ARBA" id="ARBA00022679"/>
    </source>
</evidence>
<keyword evidence="5" id="KW-0963">Cytoplasm</keyword>
<feature type="binding site" evidence="5">
    <location>
        <position position="127"/>
    </location>
    <ligand>
        <name>pyridoxal 5'-phosphate</name>
        <dbReference type="ChEBI" id="CHEBI:597326"/>
    </ligand>
</feature>
<keyword evidence="5" id="KW-0055">Arginine biosynthesis</keyword>
<evidence type="ECO:0000313" key="6">
    <source>
        <dbReference type="EMBL" id="OYD08075.1"/>
    </source>
</evidence>
<proteinExistence type="inferred from homology"/>